<protein>
    <submittedName>
        <fullName evidence="2">Uncharacterized protein</fullName>
    </submittedName>
</protein>
<proteinExistence type="predicted"/>
<feature type="signal peptide" evidence="1">
    <location>
        <begin position="1"/>
        <end position="20"/>
    </location>
</feature>
<accession>A0A8J8K928</accession>
<sequence length="173" mass="18434">MRKSIIIIALFISSSIYSQVAIGKTTTTNNSVSVEFGTGNKGIILPWVSSQNSVTNAVLGTVIYDAADFKIKVKLNASWKDFSIDGNGFANTTLQDALTDVPTAKTVIGSNANTDTTAGILVLSDTNKAMILPIVADAHLNIPNPSPGMMVYDPNTKQFAVFNGTVWSFWTGI</sequence>
<evidence type="ECO:0000313" key="3">
    <source>
        <dbReference type="Proteomes" id="UP000610746"/>
    </source>
</evidence>
<evidence type="ECO:0000313" key="2">
    <source>
        <dbReference type="EMBL" id="NRS93166.1"/>
    </source>
</evidence>
<gene>
    <name evidence="2" type="ORF">HNQ03_002253</name>
</gene>
<evidence type="ECO:0000256" key="1">
    <source>
        <dbReference type="SAM" id="SignalP"/>
    </source>
</evidence>
<dbReference type="EMBL" id="JABSNO010000017">
    <property type="protein sequence ID" value="NRS93166.1"/>
    <property type="molecule type" value="Genomic_DNA"/>
</dbReference>
<comment type="caution">
    <text evidence="2">The sequence shown here is derived from an EMBL/GenBank/DDBJ whole genome shotgun (WGS) entry which is preliminary data.</text>
</comment>
<feature type="chain" id="PRO_5035302662" evidence="1">
    <location>
        <begin position="21"/>
        <end position="173"/>
    </location>
</feature>
<keyword evidence="1" id="KW-0732">Signal</keyword>
<name>A0A8J8K928_9FLAO</name>
<dbReference type="Proteomes" id="UP000610746">
    <property type="component" value="Unassembled WGS sequence"/>
</dbReference>
<keyword evidence="3" id="KW-1185">Reference proteome</keyword>
<dbReference type="AlphaFoldDB" id="A0A8J8K928"/>
<organism evidence="2 3">
    <name type="scientific">Frigoriflavimonas asaccharolytica</name>
    <dbReference type="NCBI Taxonomy" id="2735899"/>
    <lineage>
        <taxon>Bacteria</taxon>
        <taxon>Pseudomonadati</taxon>
        <taxon>Bacteroidota</taxon>
        <taxon>Flavobacteriia</taxon>
        <taxon>Flavobacteriales</taxon>
        <taxon>Weeksellaceae</taxon>
        <taxon>Frigoriflavimonas</taxon>
    </lineage>
</organism>
<dbReference type="RefSeq" id="WP_173779743.1">
    <property type="nucleotide sequence ID" value="NZ_JABSNO010000017.1"/>
</dbReference>
<reference evidence="2" key="1">
    <citation type="submission" date="2020-05" db="EMBL/GenBank/DDBJ databases">
        <title>Genomic Encyclopedia of Type Strains, Phase IV (KMG-V): Genome sequencing to study the core and pangenomes of soil and plant-associated prokaryotes.</title>
        <authorList>
            <person name="Whitman W."/>
        </authorList>
    </citation>
    <scope>NUCLEOTIDE SEQUENCE</scope>
    <source>
        <strain evidence="2">16F</strain>
    </source>
</reference>